<dbReference type="InterPro" id="IPR027806">
    <property type="entry name" value="HARBI1_dom"/>
</dbReference>
<sequence>MVPMLNNAKLALFLLDLLNCYCTHNNRTSIRMGSQGVGLSVQTILRQWTIMGFFRRFRLTKPTVAALLEEIEDGLVYNNQIESNDPVVAHTEIFASNGHQTSIGDFIGCHQSTASRIINKVSRAIANLRPLYVKMPQTNIEKLQTQEEFYRVARFPRVIGVIDCTHVKLQSPGDSGYGLRRFLLTPLLNPQTRGDQLYNESHIRTRNIIERVNGILKRRFPVLAYGFRCNVENVLPIIVATTVLYNKARRMGEDEPPPAEGIDENILEYLVDQGNIPVMGEENNNRNVLNHRQQIIEHFFNNLNIH</sequence>
<evidence type="ECO:0000256" key="2">
    <source>
        <dbReference type="ARBA" id="ARBA00004123"/>
    </source>
</evidence>
<evidence type="ECO:0000256" key="1">
    <source>
        <dbReference type="ARBA" id="ARBA00001968"/>
    </source>
</evidence>
<dbReference type="PANTHER" id="PTHR22930:SF85">
    <property type="entry name" value="GH03217P-RELATED"/>
    <property type="match status" value="1"/>
</dbReference>
<evidence type="ECO:0000256" key="6">
    <source>
        <dbReference type="ARBA" id="ARBA00022801"/>
    </source>
</evidence>
<evidence type="ECO:0000256" key="8">
    <source>
        <dbReference type="SAM" id="SignalP"/>
    </source>
</evidence>
<comment type="similarity">
    <text evidence="3">Belongs to the HARBI1 family.</text>
</comment>
<keyword evidence="11" id="KW-1185">Reference proteome</keyword>
<organism evidence="10 11">
    <name type="scientific">Exocentrus adspersus</name>
    <dbReference type="NCBI Taxonomy" id="1586481"/>
    <lineage>
        <taxon>Eukaryota</taxon>
        <taxon>Metazoa</taxon>
        <taxon>Ecdysozoa</taxon>
        <taxon>Arthropoda</taxon>
        <taxon>Hexapoda</taxon>
        <taxon>Insecta</taxon>
        <taxon>Pterygota</taxon>
        <taxon>Neoptera</taxon>
        <taxon>Endopterygota</taxon>
        <taxon>Coleoptera</taxon>
        <taxon>Polyphaga</taxon>
        <taxon>Cucujiformia</taxon>
        <taxon>Chrysomeloidea</taxon>
        <taxon>Cerambycidae</taxon>
        <taxon>Lamiinae</taxon>
        <taxon>Acanthocinini</taxon>
        <taxon>Exocentrus</taxon>
    </lineage>
</organism>
<dbReference type="AlphaFoldDB" id="A0AAV8VHU7"/>
<dbReference type="Pfam" id="PF13359">
    <property type="entry name" value="DDE_Tnp_4"/>
    <property type="match status" value="1"/>
</dbReference>
<dbReference type="PANTHER" id="PTHR22930">
    <property type="match status" value="1"/>
</dbReference>
<dbReference type="GO" id="GO:0046872">
    <property type="term" value="F:metal ion binding"/>
    <property type="evidence" value="ECO:0007669"/>
    <property type="project" value="UniProtKB-KW"/>
</dbReference>
<accession>A0AAV8VHU7</accession>
<dbReference type="GO" id="GO:0016787">
    <property type="term" value="F:hydrolase activity"/>
    <property type="evidence" value="ECO:0007669"/>
    <property type="project" value="UniProtKB-KW"/>
</dbReference>
<name>A0AAV8VHU7_9CUCU</name>
<reference evidence="10 11" key="1">
    <citation type="journal article" date="2023" name="Insect Mol. Biol.">
        <title>Genome sequencing provides insights into the evolution of gene families encoding plant cell wall-degrading enzymes in longhorned beetles.</title>
        <authorList>
            <person name="Shin N.R."/>
            <person name="Okamura Y."/>
            <person name="Kirsch R."/>
            <person name="Pauchet Y."/>
        </authorList>
    </citation>
    <scope>NUCLEOTIDE SEQUENCE [LARGE SCALE GENOMIC DNA]</scope>
    <source>
        <strain evidence="10">EAD_L_NR</strain>
    </source>
</reference>
<dbReference type="Proteomes" id="UP001159042">
    <property type="component" value="Unassembled WGS sequence"/>
</dbReference>
<keyword evidence="8" id="KW-0732">Signal</keyword>
<comment type="cofactor">
    <cofactor evidence="1">
        <name>a divalent metal cation</name>
        <dbReference type="ChEBI" id="CHEBI:60240"/>
    </cofactor>
</comment>
<dbReference type="EMBL" id="JANEYG010000087">
    <property type="protein sequence ID" value="KAJ8913814.1"/>
    <property type="molecule type" value="Genomic_DNA"/>
</dbReference>
<keyword evidence="4" id="KW-0540">Nuclease</keyword>
<evidence type="ECO:0000256" key="7">
    <source>
        <dbReference type="ARBA" id="ARBA00023242"/>
    </source>
</evidence>
<evidence type="ECO:0000256" key="5">
    <source>
        <dbReference type="ARBA" id="ARBA00022723"/>
    </source>
</evidence>
<evidence type="ECO:0000256" key="4">
    <source>
        <dbReference type="ARBA" id="ARBA00022722"/>
    </source>
</evidence>
<dbReference type="GO" id="GO:0004518">
    <property type="term" value="F:nuclease activity"/>
    <property type="evidence" value="ECO:0007669"/>
    <property type="project" value="UniProtKB-KW"/>
</dbReference>
<feature type="domain" description="DDE Tnp4" evidence="9">
    <location>
        <begin position="173"/>
        <end position="246"/>
    </location>
</feature>
<evidence type="ECO:0000259" key="9">
    <source>
        <dbReference type="Pfam" id="PF13359"/>
    </source>
</evidence>
<feature type="signal peptide" evidence="8">
    <location>
        <begin position="1"/>
        <end position="22"/>
    </location>
</feature>
<evidence type="ECO:0000313" key="11">
    <source>
        <dbReference type="Proteomes" id="UP001159042"/>
    </source>
</evidence>
<keyword evidence="7" id="KW-0539">Nucleus</keyword>
<comment type="caution">
    <text evidence="10">The sequence shown here is derived from an EMBL/GenBank/DDBJ whole genome shotgun (WGS) entry which is preliminary data.</text>
</comment>
<keyword evidence="5" id="KW-0479">Metal-binding</keyword>
<protein>
    <recommendedName>
        <fullName evidence="9">DDE Tnp4 domain-containing protein</fullName>
    </recommendedName>
</protein>
<evidence type="ECO:0000313" key="10">
    <source>
        <dbReference type="EMBL" id="KAJ8913814.1"/>
    </source>
</evidence>
<dbReference type="GO" id="GO:0005634">
    <property type="term" value="C:nucleus"/>
    <property type="evidence" value="ECO:0007669"/>
    <property type="project" value="UniProtKB-SubCell"/>
</dbReference>
<gene>
    <name evidence="10" type="ORF">NQ315_002720</name>
</gene>
<keyword evidence="6" id="KW-0378">Hydrolase</keyword>
<proteinExistence type="inferred from homology"/>
<evidence type="ECO:0000256" key="3">
    <source>
        <dbReference type="ARBA" id="ARBA00006958"/>
    </source>
</evidence>
<feature type="chain" id="PRO_5043597273" description="DDE Tnp4 domain-containing protein" evidence="8">
    <location>
        <begin position="23"/>
        <end position="306"/>
    </location>
</feature>
<dbReference type="InterPro" id="IPR045249">
    <property type="entry name" value="HARBI1-like"/>
</dbReference>
<comment type="subcellular location">
    <subcellularLocation>
        <location evidence="2">Nucleus</location>
    </subcellularLocation>
</comment>